<evidence type="ECO:0000256" key="1">
    <source>
        <dbReference type="ARBA" id="ARBA00008898"/>
    </source>
</evidence>
<keyword evidence="2" id="KW-0560">Oxidoreductase</keyword>
<dbReference type="Gene3D" id="2.30.110.10">
    <property type="entry name" value="Electron Transport, Fmn-binding Protein, Chain A"/>
    <property type="match status" value="1"/>
</dbReference>
<dbReference type="InterPro" id="IPR012349">
    <property type="entry name" value="Split_barrel_FMN-bd"/>
</dbReference>
<dbReference type="OrthoDB" id="9792858at2"/>
<evidence type="ECO:0000256" key="2">
    <source>
        <dbReference type="ARBA" id="ARBA00023002"/>
    </source>
</evidence>
<reference evidence="4 5" key="1">
    <citation type="submission" date="2017-09" db="EMBL/GenBank/DDBJ databases">
        <authorList>
            <person name="Ehlers B."/>
            <person name="Leendertz F.H."/>
        </authorList>
    </citation>
    <scope>NUCLEOTIDE SEQUENCE [LARGE SCALE GENOMIC DNA]</scope>
    <source>
        <strain evidence="4 5">DSM 46844</strain>
    </source>
</reference>
<organism evidence="4 5">
    <name type="scientific">Geodermatophilus sabuli</name>
    <dbReference type="NCBI Taxonomy" id="1564158"/>
    <lineage>
        <taxon>Bacteria</taxon>
        <taxon>Bacillati</taxon>
        <taxon>Actinomycetota</taxon>
        <taxon>Actinomycetes</taxon>
        <taxon>Geodermatophilales</taxon>
        <taxon>Geodermatophilaceae</taxon>
        <taxon>Geodermatophilus</taxon>
    </lineage>
</organism>
<dbReference type="Pfam" id="PF01613">
    <property type="entry name" value="Flavin_Reduct"/>
    <property type="match status" value="1"/>
</dbReference>
<dbReference type="SUPFAM" id="SSF50475">
    <property type="entry name" value="FMN-binding split barrel"/>
    <property type="match status" value="1"/>
</dbReference>
<dbReference type="InterPro" id="IPR002563">
    <property type="entry name" value="Flavin_Rdtase-like_dom"/>
</dbReference>
<protein>
    <submittedName>
        <fullName evidence="4">NADH-FMN oxidoreductase RutF, flavin reductase (DIM6/NTAB) family</fullName>
    </submittedName>
</protein>
<dbReference type="PANTHER" id="PTHR30466">
    <property type="entry name" value="FLAVIN REDUCTASE"/>
    <property type="match status" value="1"/>
</dbReference>
<dbReference type="InterPro" id="IPR050268">
    <property type="entry name" value="NADH-dep_flavin_reductase"/>
</dbReference>
<sequence length="183" mass="18541">MSITPLDAPAPARSAGPATADVLLQQRFREAMAGVATPVSVVTSIDDGLPVGTTVSAFASLSMNPPMVLVSLDRGSDLLAVVRQAGRFGVNVLGATQSALALAFARKGGTGKFAGVRWERDHDLPRLPGAPGWLACEVAALVDGGDHVVALGTVVAADTCAAAPLTYHGRAFGTHSALGELSS</sequence>
<gene>
    <name evidence="4" type="ORF">SAMN06893097_11291</name>
</gene>
<dbReference type="GO" id="GO:0010181">
    <property type="term" value="F:FMN binding"/>
    <property type="evidence" value="ECO:0007669"/>
    <property type="project" value="InterPro"/>
</dbReference>
<evidence type="ECO:0000259" key="3">
    <source>
        <dbReference type="SMART" id="SM00903"/>
    </source>
</evidence>
<feature type="domain" description="Flavin reductase like" evidence="3">
    <location>
        <begin position="32"/>
        <end position="174"/>
    </location>
</feature>
<proteinExistence type="inferred from homology"/>
<name>A0A285EI87_9ACTN</name>
<accession>A0A285EI87</accession>
<dbReference type="RefSeq" id="WP_097208711.1">
    <property type="nucleotide sequence ID" value="NZ_JACHXB010000008.1"/>
</dbReference>
<dbReference type="GO" id="GO:0042602">
    <property type="term" value="F:riboflavin reductase (NADPH) activity"/>
    <property type="evidence" value="ECO:0007669"/>
    <property type="project" value="TreeGrafter"/>
</dbReference>
<comment type="similarity">
    <text evidence="1">Belongs to the non-flavoprotein flavin reductase family.</text>
</comment>
<dbReference type="PANTHER" id="PTHR30466:SF11">
    <property type="entry name" value="FLAVIN-DEPENDENT MONOOXYGENASE, REDUCTASE SUBUNIT HSAB"/>
    <property type="match status" value="1"/>
</dbReference>
<keyword evidence="5" id="KW-1185">Reference proteome</keyword>
<dbReference type="AlphaFoldDB" id="A0A285EI87"/>
<dbReference type="SMART" id="SM00903">
    <property type="entry name" value="Flavin_Reduct"/>
    <property type="match status" value="1"/>
</dbReference>
<dbReference type="Proteomes" id="UP000219514">
    <property type="component" value="Unassembled WGS sequence"/>
</dbReference>
<dbReference type="EMBL" id="OBDO01000012">
    <property type="protein sequence ID" value="SNX98795.1"/>
    <property type="molecule type" value="Genomic_DNA"/>
</dbReference>
<evidence type="ECO:0000313" key="4">
    <source>
        <dbReference type="EMBL" id="SNX98795.1"/>
    </source>
</evidence>
<evidence type="ECO:0000313" key="5">
    <source>
        <dbReference type="Proteomes" id="UP000219514"/>
    </source>
</evidence>